<organism evidence="2 3">
    <name type="scientific">Liquorilactobacillus aquaticus DSM 21051</name>
    <dbReference type="NCBI Taxonomy" id="1423725"/>
    <lineage>
        <taxon>Bacteria</taxon>
        <taxon>Bacillati</taxon>
        <taxon>Bacillota</taxon>
        <taxon>Bacilli</taxon>
        <taxon>Lactobacillales</taxon>
        <taxon>Lactobacillaceae</taxon>
        <taxon>Liquorilactobacillus</taxon>
    </lineage>
</organism>
<dbReference type="Proteomes" id="UP000051015">
    <property type="component" value="Unassembled WGS sequence"/>
</dbReference>
<dbReference type="EMBL" id="AYZD01000033">
    <property type="protein sequence ID" value="KRM95095.1"/>
    <property type="molecule type" value="Genomic_DNA"/>
</dbReference>
<accession>A0A0R2CTW7</accession>
<dbReference type="AlphaFoldDB" id="A0A0R2CTW7"/>
<keyword evidence="1" id="KW-0812">Transmembrane</keyword>
<gene>
    <name evidence="2" type="ORF">FC19_GL002189</name>
</gene>
<keyword evidence="1" id="KW-0472">Membrane</keyword>
<evidence type="ECO:0000313" key="3">
    <source>
        <dbReference type="Proteomes" id="UP000051015"/>
    </source>
</evidence>
<comment type="caution">
    <text evidence="2">The sequence shown here is derived from an EMBL/GenBank/DDBJ whole genome shotgun (WGS) entry which is preliminary data.</text>
</comment>
<proteinExistence type="predicted"/>
<evidence type="ECO:0000313" key="2">
    <source>
        <dbReference type="EMBL" id="KRM95095.1"/>
    </source>
</evidence>
<feature type="transmembrane region" description="Helical" evidence="1">
    <location>
        <begin position="28"/>
        <end position="51"/>
    </location>
</feature>
<sequence length="57" mass="6572">MMTTLFVITLLIVLSGLMWTNLGWLVSWSLTFMVFLGGMCDMIVGLVNWLFKKVRML</sequence>
<protein>
    <submittedName>
        <fullName evidence="2">Uncharacterized protein</fullName>
    </submittedName>
</protein>
<dbReference type="PATRIC" id="fig|1423725.3.peg.2253"/>
<keyword evidence="3" id="KW-1185">Reference proteome</keyword>
<reference evidence="2 3" key="1">
    <citation type="journal article" date="2015" name="Genome Announc.">
        <title>Expanding the biotechnology potential of lactobacilli through comparative genomics of 213 strains and associated genera.</title>
        <authorList>
            <person name="Sun Z."/>
            <person name="Harris H.M."/>
            <person name="McCann A."/>
            <person name="Guo C."/>
            <person name="Argimon S."/>
            <person name="Zhang W."/>
            <person name="Yang X."/>
            <person name="Jeffery I.B."/>
            <person name="Cooney J.C."/>
            <person name="Kagawa T.F."/>
            <person name="Liu W."/>
            <person name="Song Y."/>
            <person name="Salvetti E."/>
            <person name="Wrobel A."/>
            <person name="Rasinkangas P."/>
            <person name="Parkhill J."/>
            <person name="Rea M.C."/>
            <person name="O'Sullivan O."/>
            <person name="Ritari J."/>
            <person name="Douillard F.P."/>
            <person name="Paul Ross R."/>
            <person name="Yang R."/>
            <person name="Briner A.E."/>
            <person name="Felis G.E."/>
            <person name="de Vos W.M."/>
            <person name="Barrangou R."/>
            <person name="Klaenhammer T.R."/>
            <person name="Caufield P.W."/>
            <person name="Cui Y."/>
            <person name="Zhang H."/>
            <person name="O'Toole P.W."/>
        </authorList>
    </citation>
    <scope>NUCLEOTIDE SEQUENCE [LARGE SCALE GENOMIC DNA]</scope>
    <source>
        <strain evidence="2 3">DSM 21051</strain>
    </source>
</reference>
<keyword evidence="1" id="KW-1133">Transmembrane helix</keyword>
<name>A0A0R2CTW7_9LACO</name>
<evidence type="ECO:0000256" key="1">
    <source>
        <dbReference type="SAM" id="Phobius"/>
    </source>
</evidence>